<dbReference type="InterPro" id="IPR008792">
    <property type="entry name" value="PQQD"/>
</dbReference>
<keyword evidence="4" id="KW-1185">Reference proteome</keyword>
<evidence type="ECO:0000313" key="3">
    <source>
        <dbReference type="EMBL" id="MFI9102204.1"/>
    </source>
</evidence>
<feature type="domain" description="Microcin J25-processing protein McjB C-terminal" evidence="2">
    <location>
        <begin position="122"/>
        <end position="230"/>
    </location>
</feature>
<dbReference type="RefSeq" id="WP_399649542.1">
    <property type="nucleotide sequence ID" value="NZ_JBITYG010000004.1"/>
</dbReference>
<dbReference type="NCBIfam" id="NF033537">
    <property type="entry name" value="lasso_biosyn_B2"/>
    <property type="match status" value="1"/>
</dbReference>
<evidence type="ECO:0000313" key="4">
    <source>
        <dbReference type="Proteomes" id="UP001614394"/>
    </source>
</evidence>
<sequence length="237" mass="25950">MPDLYIPEHIHDSVAPHGGSVLLNAHSGQWYALNSTAHTLWREWQRTGDFDSAVDAMAHRYPREQRTQVRSDAEELAAGLAARGLVVSGQPGERRSPGEPAGKIPAAPAAPRPRSHRGLPQVAFAIALLLLRLPFRLTVALVGARQRWCRAAATEEQALWAVIAVEAVARRFPGRAACLELSLSAVVVTALLGRRLDWCIGTVDDPYRFHAWVEVDGLPVTHPSDSESALFRRVLSI</sequence>
<proteinExistence type="predicted"/>
<dbReference type="Pfam" id="PF05402">
    <property type="entry name" value="PqqD"/>
    <property type="match status" value="1"/>
</dbReference>
<dbReference type="InterPro" id="IPR032708">
    <property type="entry name" value="McjB_C"/>
</dbReference>
<name>A0ABW8C6Z5_9ACTN</name>
<dbReference type="InterPro" id="IPR053521">
    <property type="entry name" value="McjB-like"/>
</dbReference>
<dbReference type="Pfam" id="PF13471">
    <property type="entry name" value="Transglut_core3"/>
    <property type="match status" value="1"/>
</dbReference>
<dbReference type="Proteomes" id="UP001614394">
    <property type="component" value="Unassembled WGS sequence"/>
</dbReference>
<dbReference type="InterPro" id="IPR041881">
    <property type="entry name" value="PqqD_sf"/>
</dbReference>
<gene>
    <name evidence="3" type="ORF">ACIGXA_16925</name>
</gene>
<evidence type="ECO:0000259" key="2">
    <source>
        <dbReference type="Pfam" id="PF13471"/>
    </source>
</evidence>
<comment type="caution">
    <text evidence="3">The sequence shown here is derived from an EMBL/GenBank/DDBJ whole genome shotgun (WGS) entry which is preliminary data.</text>
</comment>
<organism evidence="3 4">
    <name type="scientific">Streptomyces fildesensis</name>
    <dbReference type="NCBI Taxonomy" id="375757"/>
    <lineage>
        <taxon>Bacteria</taxon>
        <taxon>Bacillati</taxon>
        <taxon>Actinomycetota</taxon>
        <taxon>Actinomycetes</taxon>
        <taxon>Kitasatosporales</taxon>
        <taxon>Streptomycetaceae</taxon>
        <taxon>Streptomyces</taxon>
    </lineage>
</organism>
<accession>A0ABW8C6Z5</accession>
<protein>
    <submittedName>
        <fullName evidence="3">Lasso peptide biosynthesis B2 protein</fullName>
    </submittedName>
</protein>
<feature type="region of interest" description="Disordered" evidence="1">
    <location>
        <begin position="88"/>
        <end position="116"/>
    </location>
</feature>
<evidence type="ECO:0000256" key="1">
    <source>
        <dbReference type="SAM" id="MobiDB-lite"/>
    </source>
</evidence>
<dbReference type="EMBL" id="JBITYG010000004">
    <property type="protein sequence ID" value="MFI9102204.1"/>
    <property type="molecule type" value="Genomic_DNA"/>
</dbReference>
<dbReference type="Gene3D" id="1.10.10.1150">
    <property type="entry name" value="Coenzyme PQQ synthesis protein D (PqqD)"/>
    <property type="match status" value="1"/>
</dbReference>
<reference evidence="3 4" key="1">
    <citation type="submission" date="2024-10" db="EMBL/GenBank/DDBJ databases">
        <title>The Natural Products Discovery Center: Release of the First 8490 Sequenced Strains for Exploring Actinobacteria Biosynthetic Diversity.</title>
        <authorList>
            <person name="Kalkreuter E."/>
            <person name="Kautsar S.A."/>
            <person name="Yang D."/>
            <person name="Bader C.D."/>
            <person name="Teijaro C.N."/>
            <person name="Fluegel L."/>
            <person name="Davis C.M."/>
            <person name="Simpson J.R."/>
            <person name="Lauterbach L."/>
            <person name="Steele A.D."/>
            <person name="Gui C."/>
            <person name="Meng S."/>
            <person name="Li G."/>
            <person name="Viehrig K."/>
            <person name="Ye F."/>
            <person name="Su P."/>
            <person name="Kiefer A.F."/>
            <person name="Nichols A."/>
            <person name="Cepeda A.J."/>
            <person name="Yan W."/>
            <person name="Fan B."/>
            <person name="Jiang Y."/>
            <person name="Adhikari A."/>
            <person name="Zheng C.-J."/>
            <person name="Schuster L."/>
            <person name="Cowan T.M."/>
            <person name="Smanski M.J."/>
            <person name="Chevrette M.G."/>
            <person name="De Carvalho L.P.S."/>
            <person name="Shen B."/>
        </authorList>
    </citation>
    <scope>NUCLEOTIDE SEQUENCE [LARGE SCALE GENOMIC DNA]</scope>
    <source>
        <strain evidence="3 4">NPDC053399</strain>
    </source>
</reference>